<keyword evidence="6" id="KW-0449">Lipoprotein</keyword>
<evidence type="ECO:0000256" key="1">
    <source>
        <dbReference type="ARBA" id="ARBA00022707"/>
    </source>
</evidence>
<dbReference type="GeneID" id="102206090"/>
<name>A0A9Y3RBR6_9CICH</name>
<keyword evidence="2" id="KW-0999">Mitochondrion inner membrane</keyword>
<keyword evidence="1" id="KW-0519">Myristate</keyword>
<keyword evidence="10" id="KW-1185">Reference proteome</keyword>
<feature type="region of interest" description="Disordered" evidence="9">
    <location>
        <begin position="177"/>
        <end position="313"/>
    </location>
</feature>
<dbReference type="PROSITE" id="PS51808">
    <property type="entry name" value="CHCH"/>
    <property type="match status" value="1"/>
</dbReference>
<feature type="compositionally biased region" description="Polar residues" evidence="9">
    <location>
        <begin position="244"/>
        <end position="253"/>
    </location>
</feature>
<accession>A0A9Y3RBR6</accession>
<evidence type="ECO:0000313" key="11">
    <source>
        <dbReference type="RefSeq" id="XP_005733493.1"/>
    </source>
</evidence>
<feature type="compositionally biased region" description="Pro residues" evidence="9">
    <location>
        <begin position="51"/>
        <end position="93"/>
    </location>
</feature>
<keyword evidence="4" id="KW-0472">Membrane</keyword>
<evidence type="ECO:0000256" key="4">
    <source>
        <dbReference type="ARBA" id="ARBA00023136"/>
    </source>
</evidence>
<organism evidence="10 11">
    <name type="scientific">Pundamilia nyererei</name>
    <dbReference type="NCBI Taxonomy" id="303518"/>
    <lineage>
        <taxon>Eukaryota</taxon>
        <taxon>Metazoa</taxon>
        <taxon>Chordata</taxon>
        <taxon>Craniata</taxon>
        <taxon>Vertebrata</taxon>
        <taxon>Euteleostomi</taxon>
        <taxon>Actinopterygii</taxon>
        <taxon>Neopterygii</taxon>
        <taxon>Teleostei</taxon>
        <taxon>Neoteleostei</taxon>
        <taxon>Acanthomorphata</taxon>
        <taxon>Ovalentaria</taxon>
        <taxon>Cichlomorphae</taxon>
        <taxon>Cichliformes</taxon>
        <taxon>Cichlidae</taxon>
        <taxon>African cichlids</taxon>
        <taxon>Pseudocrenilabrinae</taxon>
        <taxon>Haplochromini</taxon>
        <taxon>Pundamilia</taxon>
    </lineage>
</organism>
<dbReference type="GO" id="GO:0061617">
    <property type="term" value="C:MICOS complex"/>
    <property type="evidence" value="ECO:0007669"/>
    <property type="project" value="InterPro"/>
</dbReference>
<sequence length="520" mass="55655">MGANNSTRRVSFESDENDNVTVVKGIRLSENVIKRMKEPAAPPTQQQPATTPSPPAAPASPLQRPVPPLFEPITSFPPPPPPLVEPVAPPAPPQSATESVAAPPPPVEKVTAPIIADIVPPSSFPPAAAVAAAGVVAPAVEPVATPSPVPASVFAPADPLLPSPCPAPAVVEVVAPLAPPPPLVGEQSPLKNESTASSLPLAQPVAPPNVAEPFTPSSVAEPLSPPFPVKTELITSPPLLTDSEPLSSPSVFESVNFMPPQPAKPFVAPPLPEFNAPCEPVAPPPPPPPQPKVEPVPKSKPVPPPPAASVADEEALRKKIADELYKDLKQERAKVEQELQAWVEAEKARASTQAHAEAKSQVHGEVSRLLSEQRAAAQESLQQAFIRERIAAEDEKLRAHLLEIGRKAKQVEAKEADLKKQDAFYREQVARLEERSSQFYKVTTENFHKAADQVNAKFRRYEAYPVCADLQEQILTCYKENVGKTLHCSNIAARYLQCVNDAKQNDKFVHAPSRADNKTS</sequence>
<evidence type="ECO:0000256" key="2">
    <source>
        <dbReference type="ARBA" id="ARBA00022792"/>
    </source>
</evidence>
<evidence type="ECO:0000256" key="6">
    <source>
        <dbReference type="ARBA" id="ARBA00023288"/>
    </source>
</evidence>
<feature type="compositionally biased region" description="Polar residues" evidence="9">
    <location>
        <begin position="189"/>
        <end position="200"/>
    </location>
</feature>
<dbReference type="AlphaFoldDB" id="A0A9Y3RBR6"/>
<dbReference type="GO" id="GO:0007007">
    <property type="term" value="P:inner mitochondrial membrane organization"/>
    <property type="evidence" value="ECO:0007669"/>
    <property type="project" value="TreeGrafter"/>
</dbReference>
<proteinExistence type="predicted"/>
<feature type="coiled-coil region" evidence="8">
    <location>
        <begin position="318"/>
        <end position="345"/>
    </location>
</feature>
<dbReference type="InterPro" id="IPR007964">
    <property type="entry name" value="MIC19/MIC25"/>
</dbReference>
<evidence type="ECO:0000256" key="9">
    <source>
        <dbReference type="SAM" id="MobiDB-lite"/>
    </source>
</evidence>
<dbReference type="InterPro" id="IPR052632">
    <property type="entry name" value="MICOS_subunit_Mic19"/>
</dbReference>
<comment type="subcellular location">
    <subcellularLocation>
        <location evidence="7">Mitochondrion inner membrane</location>
        <topology evidence="7">Lipid-anchor</topology>
    </subcellularLocation>
</comment>
<evidence type="ECO:0000313" key="10">
    <source>
        <dbReference type="Proteomes" id="UP000695023"/>
    </source>
</evidence>
<dbReference type="PANTHER" id="PTHR21588">
    <property type="entry name" value="COILED-COIL-HELIX-COILED-COIL-HELIX DOMAIN CONTAINING 6"/>
    <property type="match status" value="1"/>
</dbReference>
<feature type="compositionally biased region" description="Pro residues" evidence="9">
    <location>
        <begin position="280"/>
        <end position="307"/>
    </location>
</feature>
<feature type="region of interest" description="Disordered" evidence="9">
    <location>
        <begin position="1"/>
        <end position="105"/>
    </location>
</feature>
<protein>
    <submittedName>
        <fullName evidence="11">Coiled-coil-helix-coiled-coil-helix domain containing 3a isoform X1</fullName>
    </submittedName>
</protein>
<evidence type="ECO:0000256" key="8">
    <source>
        <dbReference type="SAM" id="Coils"/>
    </source>
</evidence>
<gene>
    <name evidence="11" type="primary">chchd3a</name>
</gene>
<dbReference type="Pfam" id="PF05300">
    <property type="entry name" value="MIC19_MIC25"/>
    <property type="match status" value="1"/>
</dbReference>
<keyword evidence="8" id="KW-0175">Coiled coil</keyword>
<dbReference type="RefSeq" id="XP_005733493.1">
    <property type="nucleotide sequence ID" value="XM_005733436.1"/>
</dbReference>
<evidence type="ECO:0000256" key="3">
    <source>
        <dbReference type="ARBA" id="ARBA00023128"/>
    </source>
</evidence>
<dbReference type="CTD" id="407730"/>
<evidence type="ECO:0000256" key="5">
    <source>
        <dbReference type="ARBA" id="ARBA00023157"/>
    </source>
</evidence>
<keyword evidence="3" id="KW-0496">Mitochondrion</keyword>
<evidence type="ECO:0000256" key="7">
    <source>
        <dbReference type="ARBA" id="ARBA00034476"/>
    </source>
</evidence>
<reference evidence="11" key="1">
    <citation type="submission" date="2025-08" db="UniProtKB">
        <authorList>
            <consortium name="RefSeq"/>
        </authorList>
    </citation>
    <scope>IDENTIFICATION</scope>
</reference>
<keyword evidence="5" id="KW-1015">Disulfide bond</keyword>
<dbReference type="PANTHER" id="PTHR21588:SF23">
    <property type="entry name" value="MICOS COMPLEX SUBUNIT MIC19 ISOFORM X1"/>
    <property type="match status" value="1"/>
</dbReference>
<feature type="compositionally biased region" description="Pro residues" evidence="9">
    <location>
        <begin position="259"/>
        <end position="272"/>
    </location>
</feature>
<dbReference type="Proteomes" id="UP000695023">
    <property type="component" value="Unplaced"/>
</dbReference>